<reference evidence="1" key="2">
    <citation type="submission" date="2015-02" db="UniProtKB">
        <authorList>
            <consortium name="EnsemblMetazoa"/>
        </authorList>
    </citation>
    <scope>IDENTIFICATION</scope>
</reference>
<sequence length="39" mass="4823">MKRNTLKWQRIGLEVDQIHIKCHFDEIFCRENRNISVNH</sequence>
<protein>
    <submittedName>
        <fullName evidence="1">Uncharacterized protein</fullName>
    </submittedName>
</protein>
<dbReference type="EnsemblMetazoa" id="SMAR001434-RA">
    <property type="protein sequence ID" value="SMAR001434-PA"/>
    <property type="gene ID" value="SMAR001434"/>
</dbReference>
<organism evidence="1 2">
    <name type="scientific">Strigamia maritima</name>
    <name type="common">European centipede</name>
    <name type="synonym">Geophilus maritimus</name>
    <dbReference type="NCBI Taxonomy" id="126957"/>
    <lineage>
        <taxon>Eukaryota</taxon>
        <taxon>Metazoa</taxon>
        <taxon>Ecdysozoa</taxon>
        <taxon>Arthropoda</taxon>
        <taxon>Myriapoda</taxon>
        <taxon>Chilopoda</taxon>
        <taxon>Pleurostigmophora</taxon>
        <taxon>Geophilomorpha</taxon>
        <taxon>Linotaeniidae</taxon>
        <taxon>Strigamia</taxon>
    </lineage>
</organism>
<reference evidence="2" key="1">
    <citation type="submission" date="2011-05" db="EMBL/GenBank/DDBJ databases">
        <authorList>
            <person name="Richards S.R."/>
            <person name="Qu J."/>
            <person name="Jiang H."/>
            <person name="Jhangiani S.N."/>
            <person name="Agravi P."/>
            <person name="Goodspeed R."/>
            <person name="Gross S."/>
            <person name="Mandapat C."/>
            <person name="Jackson L."/>
            <person name="Mathew T."/>
            <person name="Pu L."/>
            <person name="Thornton R."/>
            <person name="Saada N."/>
            <person name="Wilczek-Boney K.B."/>
            <person name="Lee S."/>
            <person name="Kovar C."/>
            <person name="Wu Y."/>
            <person name="Scherer S.E."/>
            <person name="Worley K.C."/>
            <person name="Muzny D.M."/>
            <person name="Gibbs R."/>
        </authorList>
    </citation>
    <scope>NUCLEOTIDE SEQUENCE</scope>
    <source>
        <strain evidence="2">Brora</strain>
    </source>
</reference>
<evidence type="ECO:0000313" key="1">
    <source>
        <dbReference type="EnsemblMetazoa" id="SMAR001434-PA"/>
    </source>
</evidence>
<dbReference type="HOGENOM" id="CLU_3320580_0_0_1"/>
<keyword evidence="2" id="KW-1185">Reference proteome</keyword>
<evidence type="ECO:0000313" key="2">
    <source>
        <dbReference type="Proteomes" id="UP000014500"/>
    </source>
</evidence>
<dbReference type="AlphaFoldDB" id="T1IKI4"/>
<dbReference type="Proteomes" id="UP000014500">
    <property type="component" value="Unassembled WGS sequence"/>
</dbReference>
<accession>T1IKI4</accession>
<proteinExistence type="predicted"/>
<dbReference type="EMBL" id="JH430542">
    <property type="status" value="NOT_ANNOTATED_CDS"/>
    <property type="molecule type" value="Genomic_DNA"/>
</dbReference>
<name>T1IKI4_STRMM</name>